<proteinExistence type="inferred from homology"/>
<evidence type="ECO:0000313" key="5">
    <source>
        <dbReference type="EMBL" id="GGF03883.1"/>
    </source>
</evidence>
<protein>
    <recommendedName>
        <fullName evidence="7">4'-phosphopantetheinyl transferase superfamily protein</fullName>
    </recommendedName>
</protein>
<evidence type="ECO:0000256" key="1">
    <source>
        <dbReference type="ARBA" id="ARBA00010990"/>
    </source>
</evidence>
<evidence type="ECO:0000256" key="2">
    <source>
        <dbReference type="ARBA" id="ARBA00022679"/>
    </source>
</evidence>
<dbReference type="Pfam" id="PF22624">
    <property type="entry name" value="AASDHPPT_N"/>
    <property type="match status" value="1"/>
</dbReference>
<evidence type="ECO:0000259" key="3">
    <source>
        <dbReference type="Pfam" id="PF01648"/>
    </source>
</evidence>
<dbReference type="Gene3D" id="3.90.470.20">
    <property type="entry name" value="4'-phosphopantetheinyl transferase domain"/>
    <property type="match status" value="2"/>
</dbReference>
<evidence type="ECO:0008006" key="7">
    <source>
        <dbReference type="Google" id="ProtNLM"/>
    </source>
</evidence>
<organism evidence="5 6">
    <name type="scientific">Hymenobacter cavernae</name>
    <dbReference type="NCBI Taxonomy" id="2044852"/>
    <lineage>
        <taxon>Bacteria</taxon>
        <taxon>Pseudomonadati</taxon>
        <taxon>Bacteroidota</taxon>
        <taxon>Cytophagia</taxon>
        <taxon>Cytophagales</taxon>
        <taxon>Hymenobacteraceae</taxon>
        <taxon>Hymenobacter</taxon>
    </lineage>
</organism>
<dbReference type="InterPro" id="IPR050559">
    <property type="entry name" value="P-Pant_transferase_sf"/>
</dbReference>
<dbReference type="InterPro" id="IPR055066">
    <property type="entry name" value="AASDHPPT_N"/>
</dbReference>
<comment type="caution">
    <text evidence="5">The sequence shown here is derived from an EMBL/GenBank/DDBJ whole genome shotgun (WGS) entry which is preliminary data.</text>
</comment>
<feature type="domain" description="4'-phosphopantetheinyl transferase N-terminal" evidence="4">
    <location>
        <begin position="23"/>
        <end position="99"/>
    </location>
</feature>
<dbReference type="RefSeq" id="WP_188812428.1">
    <property type="nucleotide sequence ID" value="NZ_BMHT01000002.1"/>
</dbReference>
<dbReference type="PANTHER" id="PTHR12215:SF10">
    <property type="entry name" value="L-AMINOADIPATE-SEMIALDEHYDE DEHYDROGENASE-PHOSPHOPANTETHEINYL TRANSFERASE"/>
    <property type="match status" value="1"/>
</dbReference>
<comment type="similarity">
    <text evidence="1">Belongs to the P-Pant transferase superfamily. Gsp/Sfp/HetI/AcpT family.</text>
</comment>
<name>A0ABQ1TXK9_9BACT</name>
<evidence type="ECO:0000313" key="6">
    <source>
        <dbReference type="Proteomes" id="UP000632273"/>
    </source>
</evidence>
<feature type="domain" description="4'-phosphopantetheinyl transferase" evidence="3">
    <location>
        <begin position="104"/>
        <end position="173"/>
    </location>
</feature>
<dbReference type="Proteomes" id="UP000632273">
    <property type="component" value="Unassembled WGS sequence"/>
</dbReference>
<evidence type="ECO:0000259" key="4">
    <source>
        <dbReference type="Pfam" id="PF22624"/>
    </source>
</evidence>
<accession>A0ABQ1TXK9</accession>
<dbReference type="InterPro" id="IPR008278">
    <property type="entry name" value="4-PPantetheinyl_Trfase_dom"/>
</dbReference>
<sequence length="219" mass="24470">MIELWYTTFGTAALPPAVLAAYLGLLPPAWQQRVLACRRPARQQAALFGALLLQHALRSQERSYSLDSVRRTPDNRPYLAGAELDFNVAHSGAYVVCALSTTCRVGVDIEQHTRTNIAGFRPHFRPAEWNALSTTDLPDAFYRLWTQKEAVAKADGRGLNIPLRDIRIRQQRAELAGQCWHLQEICLPDAAAYTLHVAANYPLSVGPPRRVSFEEPRPA</sequence>
<gene>
    <name evidence="5" type="ORF">GCM10011383_13690</name>
</gene>
<keyword evidence="6" id="KW-1185">Reference proteome</keyword>
<dbReference type="SUPFAM" id="SSF56214">
    <property type="entry name" value="4'-phosphopantetheinyl transferase"/>
    <property type="match status" value="2"/>
</dbReference>
<dbReference type="EMBL" id="BMHT01000002">
    <property type="protein sequence ID" value="GGF03883.1"/>
    <property type="molecule type" value="Genomic_DNA"/>
</dbReference>
<keyword evidence="2" id="KW-0808">Transferase</keyword>
<dbReference type="InterPro" id="IPR037143">
    <property type="entry name" value="4-PPantetheinyl_Trfase_dom_sf"/>
</dbReference>
<dbReference type="PANTHER" id="PTHR12215">
    <property type="entry name" value="PHOSPHOPANTETHEINE TRANSFERASE"/>
    <property type="match status" value="1"/>
</dbReference>
<dbReference type="Pfam" id="PF01648">
    <property type="entry name" value="ACPS"/>
    <property type="match status" value="1"/>
</dbReference>
<reference evidence="6" key="1">
    <citation type="journal article" date="2019" name="Int. J. Syst. Evol. Microbiol.">
        <title>The Global Catalogue of Microorganisms (GCM) 10K type strain sequencing project: providing services to taxonomists for standard genome sequencing and annotation.</title>
        <authorList>
            <consortium name="The Broad Institute Genomics Platform"/>
            <consortium name="The Broad Institute Genome Sequencing Center for Infectious Disease"/>
            <person name="Wu L."/>
            <person name="Ma J."/>
        </authorList>
    </citation>
    <scope>NUCLEOTIDE SEQUENCE [LARGE SCALE GENOMIC DNA]</scope>
    <source>
        <strain evidence="6">CGMCC 1.15197</strain>
    </source>
</reference>